<protein>
    <submittedName>
        <fullName evidence="1">Uncharacterized protein</fullName>
    </submittedName>
</protein>
<dbReference type="InterPro" id="IPR021109">
    <property type="entry name" value="Peptidase_aspartic_dom_sf"/>
</dbReference>
<evidence type="ECO:0000313" key="1">
    <source>
        <dbReference type="EMBL" id="KAJ4017493.1"/>
    </source>
</evidence>
<dbReference type="EMBL" id="JAPDHF010000005">
    <property type="protein sequence ID" value="KAJ4017493.1"/>
    <property type="molecule type" value="Genomic_DNA"/>
</dbReference>
<dbReference type="Proteomes" id="UP001152130">
    <property type="component" value="Unassembled WGS sequence"/>
</dbReference>
<dbReference type="OrthoDB" id="6079484at2759"/>
<keyword evidence="2" id="KW-1185">Reference proteome</keyword>
<reference evidence="1" key="1">
    <citation type="submission" date="2022-10" db="EMBL/GenBank/DDBJ databases">
        <title>Fusarium specimens isolated from Avocado Roots.</title>
        <authorList>
            <person name="Stajich J."/>
            <person name="Roper C."/>
            <person name="Heimlech-Rivalta G."/>
        </authorList>
    </citation>
    <scope>NUCLEOTIDE SEQUENCE</scope>
    <source>
        <strain evidence="1">CF00143</strain>
    </source>
</reference>
<dbReference type="AlphaFoldDB" id="A0A9W8PUH1"/>
<gene>
    <name evidence="1" type="ORF">NW766_003553</name>
</gene>
<sequence length="421" mass="47894">MGSTSQHAGGNNRGEFKAFAVRLPSNLVEFRLISLLRNSHKLASPKETLNRTKFAAKWLQDAQPSTLKDYRVNGRAWEHRVNALPDTGAQSNFISSQFVEKVGFVPDSRNPRRIQLPGAKEVLSPGTVKVPFSFHGELETYLLDCWIIPGCTNDLILSGPFLRATETLTKFKNRIKESIRQIKHTSLRLSLLGNERQRLLGSLNGRFALALPDTGSDVMLVSAEWAKANKLKIDRSPESRLELELADGSRVFTAGVARNATWTFGDSAQSVSCDLYVLNNLSVDVVLSNTFIFELEVFSKFNHFMTNLDSMPNISEFYNVRLIGKYSAELARLEKESISDMSSAHARKAERVRRDRIRDAINALDAAQQAEAWEAESQRRLIWDRHYEYIVQAPLQVDSQDRSNSKRRWWERTFGWWSEAR</sequence>
<accession>A0A9W8PUH1</accession>
<dbReference type="Pfam" id="PF13650">
    <property type="entry name" value="Asp_protease_2"/>
    <property type="match status" value="1"/>
</dbReference>
<dbReference type="CDD" id="cd00303">
    <property type="entry name" value="retropepsin_like"/>
    <property type="match status" value="2"/>
</dbReference>
<name>A0A9W8PUH1_9HYPO</name>
<comment type="caution">
    <text evidence="1">The sequence shown here is derived from an EMBL/GenBank/DDBJ whole genome shotgun (WGS) entry which is preliminary data.</text>
</comment>
<organism evidence="1 2">
    <name type="scientific">Fusarium irregulare</name>
    <dbReference type="NCBI Taxonomy" id="2494466"/>
    <lineage>
        <taxon>Eukaryota</taxon>
        <taxon>Fungi</taxon>
        <taxon>Dikarya</taxon>
        <taxon>Ascomycota</taxon>
        <taxon>Pezizomycotina</taxon>
        <taxon>Sordariomycetes</taxon>
        <taxon>Hypocreomycetidae</taxon>
        <taxon>Hypocreales</taxon>
        <taxon>Nectriaceae</taxon>
        <taxon>Fusarium</taxon>
        <taxon>Fusarium incarnatum-equiseti species complex</taxon>
    </lineage>
</organism>
<dbReference type="Gene3D" id="2.40.70.10">
    <property type="entry name" value="Acid Proteases"/>
    <property type="match status" value="2"/>
</dbReference>
<proteinExistence type="predicted"/>
<evidence type="ECO:0000313" key="2">
    <source>
        <dbReference type="Proteomes" id="UP001152130"/>
    </source>
</evidence>